<sequence>MKLRELSGTEKFFFSRSVLNLHTCFYVTVKLNKLPTENELCSSLRKVIAKNRILRCNINKNGDSAYINDIIENDNEFTVQDVIEYRDWNKFEEDEQNSVFQEINFKYGELKPLWKLIIASKINTIVLAMDHTFFDGSSATLFWKALLLELSSIDRDQLEDTDVVFSKANIDDNYITALDISSNNLLDDCPISFASKIKRFIASKIFQYFPYTIIAPNSELLQFDDYSFPSSIFEDGCDKPASYKLKNNSRRAIINIKPAQISNVLKYCRSKNIALTSYLSALISYYVNIYKDKSVNHGSAIKVEIPINLRGILKEKLEMDIAPDFGCYISSTDLVIDSQLNGSTIDKLASTFQKQISNSVKENVDETIENIKITEVIDSFKFFEYKVTPKPSEDKIFPGATFEVTNLGRVSFETKNDNFFVEDALFGGSQSLTTIFTCYVISTDFGGMNLAITYSDSIKDFMEPVIEKCKAELLSL</sequence>
<gene>
    <name evidence="1" type="primary">TPHA0H00960</name>
    <name evidence="1" type="ordered locus">TPHA_0H00960</name>
</gene>
<reference evidence="1 2" key="1">
    <citation type="journal article" date="2011" name="Proc. Natl. Acad. Sci. U.S.A.">
        <title>Evolutionary erosion of yeast sex chromosomes by mating-type switching accidents.</title>
        <authorList>
            <person name="Gordon J.L."/>
            <person name="Armisen D."/>
            <person name="Proux-Wera E."/>
            <person name="Oheigeartaigh S.S."/>
            <person name="Byrne K.P."/>
            <person name="Wolfe K.H."/>
        </authorList>
    </citation>
    <scope>NUCLEOTIDE SEQUENCE [LARGE SCALE GENOMIC DNA]</scope>
    <source>
        <strain evidence="2">ATCC 24235 / CBS 4417 / NBRC 1672 / NRRL Y-8282 / UCD 70-5</strain>
    </source>
</reference>
<accession>G8BX00</accession>
<dbReference type="InterPro" id="IPR052058">
    <property type="entry name" value="Alcohol_O-acetyltransferase"/>
</dbReference>
<dbReference type="AlphaFoldDB" id="G8BX00"/>
<dbReference type="Pfam" id="PF07247">
    <property type="entry name" value="AATase"/>
    <property type="match status" value="1"/>
</dbReference>
<dbReference type="InterPro" id="IPR010828">
    <property type="entry name" value="Atf2/Sli1-like"/>
</dbReference>
<dbReference type="eggNOG" id="ENOG502RC91">
    <property type="taxonomic scope" value="Eukaryota"/>
</dbReference>
<dbReference type="STRING" id="1071381.G8BX00"/>
<name>G8BX00_TETPH</name>
<dbReference type="GO" id="GO:0005635">
    <property type="term" value="C:nuclear envelope"/>
    <property type="evidence" value="ECO:0007669"/>
    <property type="project" value="EnsemblFungi"/>
</dbReference>
<dbReference type="RefSeq" id="XP_003686738.1">
    <property type="nucleotide sequence ID" value="XM_003686690.1"/>
</dbReference>
<keyword evidence="2" id="KW-1185">Reference proteome</keyword>
<dbReference type="HOGENOM" id="CLU_599872_0_0_1"/>
<dbReference type="OMA" id="TEINHIF"/>
<proteinExistence type="predicted"/>
<dbReference type="GO" id="GO:0005886">
    <property type="term" value="C:plasma membrane"/>
    <property type="evidence" value="ECO:0007669"/>
    <property type="project" value="EnsemblFungi"/>
</dbReference>
<protein>
    <recommendedName>
        <fullName evidence="3">Condensation domain-containing protein</fullName>
    </recommendedName>
</protein>
<dbReference type="GeneID" id="11534201"/>
<dbReference type="KEGG" id="tpf:TPHA_0H00960"/>
<evidence type="ECO:0000313" key="2">
    <source>
        <dbReference type="Proteomes" id="UP000005666"/>
    </source>
</evidence>
<dbReference type="Proteomes" id="UP000005666">
    <property type="component" value="Chromosome 8"/>
</dbReference>
<organism evidence="1 2">
    <name type="scientific">Tetrapisispora phaffii (strain ATCC 24235 / CBS 4417 / NBRC 1672 / NRRL Y-8282 / UCD 70-5)</name>
    <name type="common">Yeast</name>
    <name type="synonym">Fabospora phaffii</name>
    <dbReference type="NCBI Taxonomy" id="1071381"/>
    <lineage>
        <taxon>Eukaryota</taxon>
        <taxon>Fungi</taxon>
        <taxon>Dikarya</taxon>
        <taxon>Ascomycota</taxon>
        <taxon>Saccharomycotina</taxon>
        <taxon>Saccharomycetes</taxon>
        <taxon>Saccharomycetales</taxon>
        <taxon>Saccharomycetaceae</taxon>
        <taxon>Tetrapisispora</taxon>
    </lineage>
</organism>
<dbReference type="GO" id="GO:0009410">
    <property type="term" value="P:response to xenobiotic stimulus"/>
    <property type="evidence" value="ECO:0007669"/>
    <property type="project" value="EnsemblFungi"/>
</dbReference>
<dbReference type="GO" id="GO:0008080">
    <property type="term" value="F:N-acetyltransferase activity"/>
    <property type="evidence" value="ECO:0007669"/>
    <property type="project" value="EnsemblFungi"/>
</dbReference>
<dbReference type="OrthoDB" id="2150604at2759"/>
<dbReference type="EMBL" id="HE612863">
    <property type="protein sequence ID" value="CCE64304.1"/>
    <property type="molecule type" value="Genomic_DNA"/>
</dbReference>
<evidence type="ECO:0000313" key="1">
    <source>
        <dbReference type="EMBL" id="CCE64304.1"/>
    </source>
</evidence>
<dbReference type="PANTHER" id="PTHR28037">
    <property type="entry name" value="ALCOHOL O-ACETYLTRANSFERASE 1-RELATED"/>
    <property type="match status" value="1"/>
</dbReference>
<dbReference type="PANTHER" id="PTHR28037:SF1">
    <property type="entry name" value="ALCOHOL O-ACETYLTRANSFERASE 1-RELATED"/>
    <property type="match status" value="1"/>
</dbReference>
<evidence type="ECO:0008006" key="3">
    <source>
        <dbReference type="Google" id="ProtNLM"/>
    </source>
</evidence>